<keyword evidence="14" id="KW-1185">Reference proteome</keyword>
<dbReference type="EC" id="3.1.4.16" evidence="13"/>
<dbReference type="InterPro" id="IPR006146">
    <property type="entry name" value="5'-Nucleotdase_CS"/>
</dbReference>
<keyword evidence="10" id="KW-0511">Multifunctional enzyme</keyword>
<dbReference type="PROSITE" id="PS51272">
    <property type="entry name" value="SLH"/>
    <property type="match status" value="3"/>
</dbReference>
<evidence type="ECO:0000256" key="9">
    <source>
        <dbReference type="ARBA" id="ARBA00022801"/>
    </source>
</evidence>
<dbReference type="GO" id="GO:0008254">
    <property type="term" value="F:3'-nucleotidase activity"/>
    <property type="evidence" value="ECO:0007669"/>
    <property type="project" value="UniProtKB-EC"/>
</dbReference>
<evidence type="ECO:0000256" key="3">
    <source>
        <dbReference type="ARBA" id="ARBA00001968"/>
    </source>
</evidence>
<comment type="catalytic activity">
    <reaction evidence="1">
        <text>a ribonucleoside 3'-phosphate + H2O = a ribonucleoside + phosphate</text>
        <dbReference type="Rhea" id="RHEA:10144"/>
        <dbReference type="ChEBI" id="CHEBI:13197"/>
        <dbReference type="ChEBI" id="CHEBI:15377"/>
        <dbReference type="ChEBI" id="CHEBI:18254"/>
        <dbReference type="ChEBI" id="CHEBI:43474"/>
        <dbReference type="EC" id="3.1.3.6"/>
    </reaction>
</comment>
<dbReference type="Pfam" id="PF00395">
    <property type="entry name" value="SLH"/>
    <property type="match status" value="3"/>
</dbReference>
<dbReference type="Gene3D" id="3.60.21.10">
    <property type="match status" value="1"/>
</dbReference>
<evidence type="ECO:0000256" key="8">
    <source>
        <dbReference type="ARBA" id="ARBA00022741"/>
    </source>
</evidence>
<dbReference type="PATRIC" id="fig|135826.4.peg.2774"/>
<dbReference type="GO" id="GO:0008663">
    <property type="term" value="F:2',3'-cyclic-nucleotide 2'-phosphodiesterase activity"/>
    <property type="evidence" value="ECO:0007669"/>
    <property type="project" value="UniProtKB-EC"/>
</dbReference>
<comment type="subcellular location">
    <subcellularLocation>
        <location evidence="4">Cell envelope</location>
    </subcellularLocation>
</comment>
<reference evidence="13 14" key="1">
    <citation type="submission" date="2015-01" db="EMBL/GenBank/DDBJ databases">
        <title>Genome sequence of Jeotgalibacillus alimentarius.</title>
        <authorList>
            <person name="Goh K.M."/>
            <person name="Chan K.-G."/>
            <person name="Yaakop A.S."/>
            <person name="Ee R."/>
            <person name="Gan H.M."/>
            <person name="Chan C.S."/>
        </authorList>
    </citation>
    <scope>NUCLEOTIDE SEQUENCE [LARGE SCALE GENOMIC DNA]</scope>
    <source>
        <strain evidence="13 14">YKJ-13</strain>
    </source>
</reference>
<feature type="domain" description="SLH" evidence="12">
    <location>
        <begin position="729"/>
        <end position="785"/>
    </location>
</feature>
<dbReference type="GO" id="GO:0030288">
    <property type="term" value="C:outer membrane-bounded periplasmic space"/>
    <property type="evidence" value="ECO:0007669"/>
    <property type="project" value="TreeGrafter"/>
</dbReference>
<dbReference type="PANTHER" id="PTHR11575:SF6">
    <property type="entry name" value="2',3'-CYCLIC-NUCLEOTIDE 2'-PHOSPHODIESTERASE_3'-NUCLEOTIDASE"/>
    <property type="match status" value="1"/>
</dbReference>
<dbReference type="InterPro" id="IPR001119">
    <property type="entry name" value="SLH_dom"/>
</dbReference>
<protein>
    <submittedName>
        <fullName evidence="13">2', 3'-cyclic nucleotide 2'-phosphodiesterase</fullName>
        <ecNumber evidence="13">3.1.4.16</ecNumber>
    </submittedName>
</protein>
<dbReference type="GO" id="GO:0000166">
    <property type="term" value="F:nucleotide binding"/>
    <property type="evidence" value="ECO:0007669"/>
    <property type="project" value="UniProtKB-KW"/>
</dbReference>
<dbReference type="RefSeq" id="WP_084218713.1">
    <property type="nucleotide sequence ID" value="NZ_JXRQ01000025.1"/>
</dbReference>
<accession>A0A0C2VRN9</accession>
<feature type="chain" id="PRO_5002157556" evidence="11">
    <location>
        <begin position="33"/>
        <end position="840"/>
    </location>
</feature>
<evidence type="ECO:0000256" key="10">
    <source>
        <dbReference type="ARBA" id="ARBA00023268"/>
    </source>
</evidence>
<evidence type="ECO:0000256" key="1">
    <source>
        <dbReference type="ARBA" id="ARBA00000527"/>
    </source>
</evidence>
<name>A0A0C2VRN9_9BACL</name>
<dbReference type="PROSITE" id="PS00786">
    <property type="entry name" value="5_NUCLEOTIDASE_2"/>
    <property type="match status" value="1"/>
</dbReference>
<dbReference type="Pfam" id="PF00149">
    <property type="entry name" value="Metallophos"/>
    <property type="match status" value="1"/>
</dbReference>
<evidence type="ECO:0000256" key="4">
    <source>
        <dbReference type="ARBA" id="ARBA00004196"/>
    </source>
</evidence>
<keyword evidence="6" id="KW-0479">Metal-binding</keyword>
<dbReference type="SUPFAM" id="SSF55816">
    <property type="entry name" value="5'-nucleotidase (syn. UDP-sugar hydrolase), C-terminal domain"/>
    <property type="match status" value="1"/>
</dbReference>
<dbReference type="NCBIfam" id="NF006938">
    <property type="entry name" value="PRK09420.1"/>
    <property type="match status" value="1"/>
</dbReference>
<keyword evidence="9 13" id="KW-0378">Hydrolase</keyword>
<evidence type="ECO:0000313" key="13">
    <source>
        <dbReference type="EMBL" id="KIL46663.1"/>
    </source>
</evidence>
<evidence type="ECO:0000256" key="6">
    <source>
        <dbReference type="ARBA" id="ARBA00022723"/>
    </source>
</evidence>
<gene>
    <name evidence="13" type="ORF">KP77_27900</name>
</gene>
<keyword evidence="7 11" id="KW-0732">Signal</keyword>
<dbReference type="GO" id="GO:0009166">
    <property type="term" value="P:nucleotide catabolic process"/>
    <property type="evidence" value="ECO:0007669"/>
    <property type="project" value="InterPro"/>
</dbReference>
<dbReference type="PROSITE" id="PS00785">
    <property type="entry name" value="5_NUCLEOTIDASE_1"/>
    <property type="match status" value="1"/>
</dbReference>
<feature type="domain" description="SLH" evidence="12">
    <location>
        <begin position="665"/>
        <end position="728"/>
    </location>
</feature>
<dbReference type="Pfam" id="PF02872">
    <property type="entry name" value="5_nucleotid_C"/>
    <property type="match status" value="1"/>
</dbReference>
<dbReference type="InterPro" id="IPR006179">
    <property type="entry name" value="5_nucleotidase/apyrase"/>
</dbReference>
<comment type="similarity">
    <text evidence="5">Belongs to the 5'-nucleotidase family.</text>
</comment>
<comment type="catalytic activity">
    <reaction evidence="2">
        <text>a nucleoside 2',3'-cyclic phosphate + H2O = a nucleoside 3'-phosphate + H(+)</text>
        <dbReference type="Rhea" id="RHEA:19621"/>
        <dbReference type="ChEBI" id="CHEBI:15377"/>
        <dbReference type="ChEBI" id="CHEBI:15378"/>
        <dbReference type="ChEBI" id="CHEBI:66949"/>
        <dbReference type="ChEBI" id="CHEBI:66954"/>
        <dbReference type="EC" id="3.1.4.16"/>
    </reaction>
</comment>
<dbReference type="InterPro" id="IPR029052">
    <property type="entry name" value="Metallo-depent_PP-like"/>
</dbReference>
<dbReference type="Gene3D" id="3.90.780.10">
    <property type="entry name" value="5'-Nucleotidase, C-terminal domain"/>
    <property type="match status" value="1"/>
</dbReference>
<evidence type="ECO:0000256" key="5">
    <source>
        <dbReference type="ARBA" id="ARBA00006654"/>
    </source>
</evidence>
<dbReference type="EMBL" id="JXRQ01000025">
    <property type="protein sequence ID" value="KIL46663.1"/>
    <property type="molecule type" value="Genomic_DNA"/>
</dbReference>
<dbReference type="CDD" id="cd07410">
    <property type="entry name" value="MPP_CpdB_N"/>
    <property type="match status" value="1"/>
</dbReference>
<evidence type="ECO:0000256" key="11">
    <source>
        <dbReference type="SAM" id="SignalP"/>
    </source>
</evidence>
<dbReference type="InterPro" id="IPR004843">
    <property type="entry name" value="Calcineurin-like_PHP"/>
</dbReference>
<proteinExistence type="inferred from homology"/>
<dbReference type="InterPro" id="IPR008334">
    <property type="entry name" value="5'-Nucleotdase_C"/>
</dbReference>
<organism evidence="13 14">
    <name type="scientific">Jeotgalibacillus alimentarius</name>
    <dbReference type="NCBI Taxonomy" id="135826"/>
    <lineage>
        <taxon>Bacteria</taxon>
        <taxon>Bacillati</taxon>
        <taxon>Bacillota</taxon>
        <taxon>Bacilli</taxon>
        <taxon>Bacillales</taxon>
        <taxon>Caryophanaceae</taxon>
        <taxon>Jeotgalibacillus</taxon>
    </lineage>
</organism>
<dbReference type="InterPro" id="IPR036907">
    <property type="entry name" value="5'-Nucleotdase_C_sf"/>
</dbReference>
<dbReference type="SUPFAM" id="SSF56300">
    <property type="entry name" value="Metallo-dependent phosphatases"/>
    <property type="match status" value="1"/>
</dbReference>
<dbReference type="PRINTS" id="PR01607">
    <property type="entry name" value="APYRASEFAMLY"/>
</dbReference>
<dbReference type="Proteomes" id="UP000031950">
    <property type="component" value="Unassembled WGS sequence"/>
</dbReference>
<sequence length="840" mass="92476">MVRKGGKLKAFAGGALALGLIVPMATPSVSYAEVMGEDVVKLRILETTDIHANLVNYDYYQDQETDAYGLVKTAALVMEAREEAKNSLLFDNGDLLQGNPLSDYFAKENPLKEGETHPVYKVMNMMNYDAGNIGNHEFNYGLDFLDQSLEGSAFPYVNSNVYVDDGDDDPSNDVSYFKPYEILERTVVDEEGDEHQIKVGVIGFVPPQIMQWDKANLEGEVIAKDMVESAEKYVPQMKAEGADLIVAIPHSGIGSVTQNGMEENATYDLSKVEGIDALLFGHSHGVFPSEDYAGIEGVDVEKGTINGVPSVMPGYWGSHLGLVDLDIQLKDGKWEVMNAQTSTRGIADDEGAALVDRVEELYEVIEEDHNDTVEWVRSAVGTTTAPINSYFAQVKDDPSIQIVTNAQKWYVENYIQGTEYEGLPVLSAGAPFKAGTRGDSSYYTDIPAGELAIKNVADLYLYPNTLQAVLITGADVKEWLERSAGQFNTIDPDSTEEQELVNGEFRSYNYDVIDGVTYEIDVTEPLKYDVDGNLINESANRIKNLEYNGFSIDPDQQFIVATNNYRASGGGGFPGIDGSNIIIESPDENRNVLINYILEEGTINPSADSNWRFTPIDADVNVVFESSPKAQDYLTEDSNIAYVGEGENGFAKYSLTFDEYVTELPGVIVFTDIEGHWAKEYIEILATNRIVKGKPNGTFDTEGKVTRAQFAALVVRALNLTAEGDSYFDDVTGAYADEINAAFEAGITTGITDSTFAPYREISREQMAAMLVRAYNVKNNTDYQADTTTNYTDQDNIYFTEEVSAATELGYMQGLNNGNFGPKQPATRAQAAKLIYMLME</sequence>
<evidence type="ECO:0000313" key="14">
    <source>
        <dbReference type="Proteomes" id="UP000031950"/>
    </source>
</evidence>
<dbReference type="AlphaFoldDB" id="A0A0C2VRN9"/>
<dbReference type="STRING" id="135826.KP77_27900"/>
<evidence type="ECO:0000259" key="12">
    <source>
        <dbReference type="PROSITE" id="PS51272"/>
    </source>
</evidence>
<evidence type="ECO:0000256" key="2">
    <source>
        <dbReference type="ARBA" id="ARBA00001730"/>
    </source>
</evidence>
<feature type="domain" description="SLH" evidence="12">
    <location>
        <begin position="786"/>
        <end position="840"/>
    </location>
</feature>
<dbReference type="GO" id="GO:0046872">
    <property type="term" value="F:metal ion binding"/>
    <property type="evidence" value="ECO:0007669"/>
    <property type="project" value="UniProtKB-KW"/>
</dbReference>
<keyword evidence="8" id="KW-0547">Nucleotide-binding</keyword>
<dbReference type="InterPro" id="IPR041827">
    <property type="entry name" value="CpdB_N"/>
</dbReference>
<comment type="caution">
    <text evidence="13">The sequence shown here is derived from an EMBL/GenBank/DDBJ whole genome shotgun (WGS) entry which is preliminary data.</text>
</comment>
<comment type="cofactor">
    <cofactor evidence="3">
        <name>a divalent metal cation</name>
        <dbReference type="ChEBI" id="CHEBI:60240"/>
    </cofactor>
</comment>
<feature type="signal peptide" evidence="11">
    <location>
        <begin position="1"/>
        <end position="32"/>
    </location>
</feature>
<dbReference type="PANTHER" id="PTHR11575">
    <property type="entry name" value="5'-NUCLEOTIDASE-RELATED"/>
    <property type="match status" value="1"/>
</dbReference>
<evidence type="ECO:0000256" key="7">
    <source>
        <dbReference type="ARBA" id="ARBA00022729"/>
    </source>
</evidence>